<protein>
    <submittedName>
        <fullName evidence="1">Uncharacterized protein</fullName>
    </submittedName>
</protein>
<evidence type="ECO:0000313" key="1">
    <source>
        <dbReference type="EMBL" id="OGF22588.1"/>
    </source>
</evidence>
<dbReference type="Proteomes" id="UP000176877">
    <property type="component" value="Unassembled WGS sequence"/>
</dbReference>
<reference evidence="1 2" key="1">
    <citation type="journal article" date="2016" name="Nat. Commun.">
        <title>Thousands of microbial genomes shed light on interconnected biogeochemical processes in an aquifer system.</title>
        <authorList>
            <person name="Anantharaman K."/>
            <person name="Brown C.T."/>
            <person name="Hug L.A."/>
            <person name="Sharon I."/>
            <person name="Castelle C.J."/>
            <person name="Probst A.J."/>
            <person name="Thomas B.C."/>
            <person name="Singh A."/>
            <person name="Wilkins M.J."/>
            <person name="Karaoz U."/>
            <person name="Brodie E.L."/>
            <person name="Williams K.H."/>
            <person name="Hubbard S.S."/>
            <person name="Banfield J.F."/>
        </authorList>
    </citation>
    <scope>NUCLEOTIDE SEQUENCE [LARGE SCALE GENOMIC DNA]</scope>
</reference>
<accession>A0A1F5S780</accession>
<dbReference type="EMBL" id="MFFT01000044">
    <property type="protein sequence ID" value="OGF22588.1"/>
    <property type="molecule type" value="Genomic_DNA"/>
</dbReference>
<comment type="caution">
    <text evidence="1">The sequence shown here is derived from an EMBL/GenBank/DDBJ whole genome shotgun (WGS) entry which is preliminary data.</text>
</comment>
<proteinExistence type="predicted"/>
<evidence type="ECO:0000313" key="2">
    <source>
        <dbReference type="Proteomes" id="UP000176877"/>
    </source>
</evidence>
<organism evidence="1 2">
    <name type="scientific">Candidatus Falkowbacteria bacterium RIFCSPHIGHO2_02_FULL_42_9</name>
    <dbReference type="NCBI Taxonomy" id="1797986"/>
    <lineage>
        <taxon>Bacteria</taxon>
        <taxon>Candidatus Falkowiibacteriota</taxon>
    </lineage>
</organism>
<sequence length="163" mass="18463">MILKIAPGLIRKALPGGQIVPVVKGRPDLPEIDLTKVRFLTIRNRSKVSSTIKWARLVAFMERQLRKGFLTLGAREFMAIFCSKRVGKWLEKYPGRSPWIFGSGGLIGFPDGLVKMPGKKLSYDVALWIPPEGWHVRVFDADDEGAYPDWHSYLRLPVYPIKG</sequence>
<dbReference type="AlphaFoldDB" id="A0A1F5S780"/>
<gene>
    <name evidence="1" type="ORF">A3D45_03225</name>
</gene>
<name>A0A1F5S780_9BACT</name>